<dbReference type="GO" id="GO:0004013">
    <property type="term" value="F:adenosylhomocysteinase activity"/>
    <property type="evidence" value="ECO:0007669"/>
    <property type="project" value="TreeGrafter"/>
</dbReference>
<dbReference type="PANTHER" id="PTHR23420:SF0">
    <property type="entry name" value="ADENOSYLHOMOCYSTEINASE"/>
    <property type="match status" value="1"/>
</dbReference>
<dbReference type="InterPro" id="IPR042172">
    <property type="entry name" value="Adenosylhomocyst_ase-like_sf"/>
</dbReference>
<dbReference type="GO" id="GO:0005829">
    <property type="term" value="C:cytosol"/>
    <property type="evidence" value="ECO:0007669"/>
    <property type="project" value="TreeGrafter"/>
</dbReference>
<evidence type="ECO:0000313" key="1">
    <source>
        <dbReference type="EMBL" id="GAF94440.1"/>
    </source>
</evidence>
<dbReference type="GO" id="GO:0033353">
    <property type="term" value="P:S-adenosylmethionine cycle"/>
    <property type="evidence" value="ECO:0007669"/>
    <property type="project" value="TreeGrafter"/>
</dbReference>
<gene>
    <name evidence="1" type="ORF">S01H1_19464</name>
</gene>
<organism evidence="1">
    <name type="scientific">marine sediment metagenome</name>
    <dbReference type="NCBI Taxonomy" id="412755"/>
    <lineage>
        <taxon>unclassified sequences</taxon>
        <taxon>metagenomes</taxon>
        <taxon>ecological metagenomes</taxon>
    </lineage>
</organism>
<dbReference type="PANTHER" id="PTHR23420">
    <property type="entry name" value="ADENOSYLHOMOCYSTEINASE"/>
    <property type="match status" value="1"/>
</dbReference>
<dbReference type="Pfam" id="PF05221">
    <property type="entry name" value="AdoHcyase"/>
    <property type="match status" value="1"/>
</dbReference>
<sequence length="69" mass="8006">SVMDMSFANQALSAKYIYENSSKLEKKVYVVPEEIDNEIARLKLESMGVEIDKLTPEQEEYLRSWEMGT</sequence>
<dbReference type="Gene3D" id="3.40.50.1480">
    <property type="entry name" value="Adenosylhomocysteinase-like"/>
    <property type="match status" value="1"/>
</dbReference>
<dbReference type="AlphaFoldDB" id="X0V1B9"/>
<comment type="caution">
    <text evidence="1">The sequence shown here is derived from an EMBL/GenBank/DDBJ whole genome shotgun (WGS) entry which is preliminary data.</text>
</comment>
<dbReference type="SUPFAM" id="SSF52283">
    <property type="entry name" value="Formate/glycerate dehydrogenase catalytic domain-like"/>
    <property type="match status" value="1"/>
</dbReference>
<protein>
    <recommendedName>
        <fullName evidence="2">S-adenosyl-L-homocysteine hydrolase NAD binding domain-containing protein</fullName>
    </recommendedName>
</protein>
<reference evidence="1" key="1">
    <citation type="journal article" date="2014" name="Front. Microbiol.">
        <title>High frequency of phylogenetically diverse reductive dehalogenase-homologous genes in deep subseafloor sedimentary metagenomes.</title>
        <authorList>
            <person name="Kawai M."/>
            <person name="Futagami T."/>
            <person name="Toyoda A."/>
            <person name="Takaki Y."/>
            <person name="Nishi S."/>
            <person name="Hori S."/>
            <person name="Arai W."/>
            <person name="Tsubouchi T."/>
            <person name="Morono Y."/>
            <person name="Uchiyama I."/>
            <person name="Ito T."/>
            <person name="Fujiyama A."/>
            <person name="Inagaki F."/>
            <person name="Takami H."/>
        </authorList>
    </citation>
    <scope>NUCLEOTIDE SEQUENCE</scope>
    <source>
        <strain evidence="1">Expedition CK06-06</strain>
    </source>
</reference>
<evidence type="ECO:0008006" key="2">
    <source>
        <dbReference type="Google" id="ProtNLM"/>
    </source>
</evidence>
<name>X0V1B9_9ZZZZ</name>
<dbReference type="InterPro" id="IPR000043">
    <property type="entry name" value="Adenosylhomocysteinase-like"/>
</dbReference>
<feature type="non-terminal residue" evidence="1">
    <location>
        <position position="1"/>
    </location>
</feature>
<proteinExistence type="predicted"/>
<accession>X0V1B9</accession>
<dbReference type="EMBL" id="BARS01010515">
    <property type="protein sequence ID" value="GAF94440.1"/>
    <property type="molecule type" value="Genomic_DNA"/>
</dbReference>